<accession>A0A5N4ANG6</accession>
<evidence type="ECO:0000256" key="1">
    <source>
        <dbReference type="SAM" id="SignalP"/>
    </source>
</evidence>
<organism evidence="2 3">
    <name type="scientific">Photinus pyralis</name>
    <name type="common">Common eastern firefly</name>
    <name type="synonym">Lampyris pyralis</name>
    <dbReference type="NCBI Taxonomy" id="7054"/>
    <lineage>
        <taxon>Eukaryota</taxon>
        <taxon>Metazoa</taxon>
        <taxon>Ecdysozoa</taxon>
        <taxon>Arthropoda</taxon>
        <taxon>Hexapoda</taxon>
        <taxon>Insecta</taxon>
        <taxon>Pterygota</taxon>
        <taxon>Neoptera</taxon>
        <taxon>Endopterygota</taxon>
        <taxon>Coleoptera</taxon>
        <taxon>Polyphaga</taxon>
        <taxon>Elateriformia</taxon>
        <taxon>Elateroidea</taxon>
        <taxon>Lampyridae</taxon>
        <taxon>Lampyrinae</taxon>
        <taxon>Photinus</taxon>
    </lineage>
</organism>
<reference evidence="2 3" key="1">
    <citation type="journal article" date="2018" name="Elife">
        <title>Firefly genomes illuminate parallel origins of bioluminescence in beetles.</title>
        <authorList>
            <person name="Fallon T.R."/>
            <person name="Lower S.E."/>
            <person name="Chang C.H."/>
            <person name="Bessho-Uehara M."/>
            <person name="Martin G.J."/>
            <person name="Bewick A.J."/>
            <person name="Behringer M."/>
            <person name="Debat H.J."/>
            <person name="Wong I."/>
            <person name="Day J.C."/>
            <person name="Suvorov A."/>
            <person name="Silva C.J."/>
            <person name="Stanger-Hall K.F."/>
            <person name="Hall D.W."/>
            <person name="Schmitz R.J."/>
            <person name="Nelson D.R."/>
            <person name="Lewis S.M."/>
            <person name="Shigenobu S."/>
            <person name="Bybee S.M."/>
            <person name="Larracuente A.M."/>
            <person name="Oba Y."/>
            <person name="Weng J.K."/>
        </authorList>
    </citation>
    <scope>NUCLEOTIDE SEQUENCE [LARGE SCALE GENOMIC DNA]</scope>
    <source>
        <strain evidence="2">1611_PpyrPB1</strain>
        <tissue evidence="2">Whole body</tissue>
    </source>
</reference>
<dbReference type="EMBL" id="VVIM01000005">
    <property type="protein sequence ID" value="KAB0798846.1"/>
    <property type="molecule type" value="Genomic_DNA"/>
</dbReference>
<dbReference type="AlphaFoldDB" id="A0A5N4ANG6"/>
<gene>
    <name evidence="2" type="ORF">PPYR_06726</name>
</gene>
<evidence type="ECO:0000313" key="2">
    <source>
        <dbReference type="EMBL" id="KAB0798846.1"/>
    </source>
</evidence>
<evidence type="ECO:0000313" key="3">
    <source>
        <dbReference type="Proteomes" id="UP000327044"/>
    </source>
</evidence>
<protein>
    <recommendedName>
        <fullName evidence="4">Secreted protein</fullName>
    </recommendedName>
</protein>
<sequence length="100" mass="11520">MSIRALKCKHRVICCVTVTFLLLYCHSVAIAKDEIPTSGDLDNTMRPDVIHQHRLIIPACPEGQERVKNKCRKMYTYVTHNAFWMLLLNGQISFGCLQRD</sequence>
<keyword evidence="1" id="KW-0732">Signal</keyword>
<evidence type="ECO:0008006" key="4">
    <source>
        <dbReference type="Google" id="ProtNLM"/>
    </source>
</evidence>
<dbReference type="InParanoid" id="A0A5N4ANG6"/>
<feature type="chain" id="PRO_5024307421" description="Secreted protein" evidence="1">
    <location>
        <begin position="32"/>
        <end position="100"/>
    </location>
</feature>
<feature type="signal peptide" evidence="1">
    <location>
        <begin position="1"/>
        <end position="31"/>
    </location>
</feature>
<name>A0A5N4ANG6_PHOPY</name>
<dbReference type="Proteomes" id="UP000327044">
    <property type="component" value="Unassembled WGS sequence"/>
</dbReference>
<comment type="caution">
    <text evidence="2">The sequence shown here is derived from an EMBL/GenBank/DDBJ whole genome shotgun (WGS) entry which is preliminary data.</text>
</comment>
<keyword evidence="3" id="KW-1185">Reference proteome</keyword>
<proteinExistence type="predicted"/>